<reference evidence="1" key="2">
    <citation type="journal article" date="2015" name="Data Brief">
        <title>Shoot transcriptome of the giant reed, Arundo donax.</title>
        <authorList>
            <person name="Barrero R.A."/>
            <person name="Guerrero F.D."/>
            <person name="Moolhuijzen P."/>
            <person name="Goolsby J.A."/>
            <person name="Tidwell J."/>
            <person name="Bellgard S.E."/>
            <person name="Bellgard M.I."/>
        </authorList>
    </citation>
    <scope>NUCLEOTIDE SEQUENCE</scope>
    <source>
        <tissue evidence="1">Shoot tissue taken approximately 20 cm above the soil surface</tissue>
    </source>
</reference>
<proteinExistence type="predicted"/>
<dbReference type="AlphaFoldDB" id="A0A0A9E105"/>
<accession>A0A0A9E105</accession>
<sequence length="81" mass="9383">MFPNQLFNPSKHTQLCQCTSLGGFRRIWIQLNVVFAAMSRVLSTRIQLEDVYIHMIDLFPLLFFHHLSSLGPLSSYLDPCQ</sequence>
<organism evidence="1">
    <name type="scientific">Arundo donax</name>
    <name type="common">Giant reed</name>
    <name type="synonym">Donax arundinaceus</name>
    <dbReference type="NCBI Taxonomy" id="35708"/>
    <lineage>
        <taxon>Eukaryota</taxon>
        <taxon>Viridiplantae</taxon>
        <taxon>Streptophyta</taxon>
        <taxon>Embryophyta</taxon>
        <taxon>Tracheophyta</taxon>
        <taxon>Spermatophyta</taxon>
        <taxon>Magnoliopsida</taxon>
        <taxon>Liliopsida</taxon>
        <taxon>Poales</taxon>
        <taxon>Poaceae</taxon>
        <taxon>PACMAD clade</taxon>
        <taxon>Arundinoideae</taxon>
        <taxon>Arundineae</taxon>
        <taxon>Arundo</taxon>
    </lineage>
</organism>
<evidence type="ECO:0000313" key="1">
    <source>
        <dbReference type="EMBL" id="JAD92683.1"/>
    </source>
</evidence>
<reference evidence="1" key="1">
    <citation type="submission" date="2014-09" db="EMBL/GenBank/DDBJ databases">
        <authorList>
            <person name="Magalhaes I.L.F."/>
            <person name="Oliveira U."/>
            <person name="Santos F.R."/>
            <person name="Vidigal T.H.D.A."/>
            <person name="Brescovit A.D."/>
            <person name="Santos A.J."/>
        </authorList>
    </citation>
    <scope>NUCLEOTIDE SEQUENCE</scope>
    <source>
        <tissue evidence="1">Shoot tissue taken approximately 20 cm above the soil surface</tissue>
    </source>
</reference>
<protein>
    <submittedName>
        <fullName evidence="1">Uncharacterized protein</fullName>
    </submittedName>
</protein>
<dbReference type="EMBL" id="GBRH01205212">
    <property type="protein sequence ID" value="JAD92683.1"/>
    <property type="molecule type" value="Transcribed_RNA"/>
</dbReference>
<name>A0A0A9E105_ARUDO</name>